<organism evidence="6 7">
    <name type="scientific">Blastococcus saxobsidens</name>
    <dbReference type="NCBI Taxonomy" id="138336"/>
    <lineage>
        <taxon>Bacteria</taxon>
        <taxon>Bacillati</taxon>
        <taxon>Actinomycetota</taxon>
        <taxon>Actinomycetes</taxon>
        <taxon>Geodermatophilales</taxon>
        <taxon>Geodermatophilaceae</taxon>
        <taxon>Blastococcus</taxon>
    </lineage>
</organism>
<evidence type="ECO:0000259" key="5">
    <source>
        <dbReference type="PROSITE" id="PS51078"/>
    </source>
</evidence>
<dbReference type="PROSITE" id="PS51078">
    <property type="entry name" value="ICLR_ED"/>
    <property type="match status" value="1"/>
</dbReference>
<dbReference type="SUPFAM" id="SSF55781">
    <property type="entry name" value="GAF domain-like"/>
    <property type="match status" value="1"/>
</dbReference>
<feature type="domain" description="IclR-ED" evidence="5">
    <location>
        <begin position="62"/>
        <end position="245"/>
    </location>
</feature>
<dbReference type="GO" id="GO:0003677">
    <property type="term" value="F:DNA binding"/>
    <property type="evidence" value="ECO:0007669"/>
    <property type="project" value="UniProtKB-KW"/>
</dbReference>
<dbReference type="SUPFAM" id="SSF46785">
    <property type="entry name" value="Winged helix' DNA-binding domain"/>
    <property type="match status" value="1"/>
</dbReference>
<evidence type="ECO:0000313" key="6">
    <source>
        <dbReference type="EMBL" id="RZU32104.1"/>
    </source>
</evidence>
<dbReference type="PROSITE" id="PS51077">
    <property type="entry name" value="HTH_ICLR"/>
    <property type="match status" value="1"/>
</dbReference>
<protein>
    <submittedName>
        <fullName evidence="6">IclR family transcriptional regulator</fullName>
    </submittedName>
</protein>
<dbReference type="InterPro" id="IPR036388">
    <property type="entry name" value="WH-like_DNA-bd_sf"/>
</dbReference>
<dbReference type="Proteomes" id="UP000292507">
    <property type="component" value="Unassembled WGS sequence"/>
</dbReference>
<dbReference type="InterPro" id="IPR036390">
    <property type="entry name" value="WH_DNA-bd_sf"/>
</dbReference>
<dbReference type="InterPro" id="IPR014757">
    <property type="entry name" value="Tscrpt_reg_IclR_C"/>
</dbReference>
<dbReference type="GO" id="GO:0045892">
    <property type="term" value="P:negative regulation of DNA-templated transcription"/>
    <property type="evidence" value="ECO:0007669"/>
    <property type="project" value="TreeGrafter"/>
</dbReference>
<sequence>MSQSIQRAAEILELVSLRPRTQSEVAEHLGVHRSTALRMLQTLTEAGLTRRHADGHYGVGYRLAGLASVAAEQFDLRNISRPHLASLGRECLHTVHLAVLDGSAIVYADKIEQPGMVRLYSQVGQPVVLHTAGVAKAILAFQPAAVVDRMLATHAFTRYTETTLTSRAAYDAELDRVRSRGWSVDDAEYEDYVNCVAMPIRDARGNVLAAVSVTALKARADLAALEQLLPRLDEVVSDVSRAIGWRP</sequence>
<dbReference type="SMART" id="SM00346">
    <property type="entry name" value="HTH_ICLR"/>
    <property type="match status" value="1"/>
</dbReference>
<keyword evidence="2" id="KW-0238">DNA-binding</keyword>
<evidence type="ECO:0000313" key="7">
    <source>
        <dbReference type="Proteomes" id="UP000292507"/>
    </source>
</evidence>
<keyword evidence="1" id="KW-0805">Transcription regulation</keyword>
<name>A0A4Q7Y6I6_9ACTN</name>
<comment type="caution">
    <text evidence="6">The sequence shown here is derived from an EMBL/GenBank/DDBJ whole genome shotgun (WGS) entry which is preliminary data.</text>
</comment>
<evidence type="ECO:0000256" key="3">
    <source>
        <dbReference type="ARBA" id="ARBA00023163"/>
    </source>
</evidence>
<dbReference type="CDD" id="cd00090">
    <property type="entry name" value="HTH_ARSR"/>
    <property type="match status" value="1"/>
</dbReference>
<evidence type="ECO:0000259" key="4">
    <source>
        <dbReference type="PROSITE" id="PS51077"/>
    </source>
</evidence>
<dbReference type="Pfam" id="PF01614">
    <property type="entry name" value="IclR_C"/>
    <property type="match status" value="1"/>
</dbReference>
<dbReference type="InterPro" id="IPR029016">
    <property type="entry name" value="GAF-like_dom_sf"/>
</dbReference>
<accession>A0A4Q7Y6I6</accession>
<dbReference type="InterPro" id="IPR005471">
    <property type="entry name" value="Tscrpt_reg_IclR_N"/>
</dbReference>
<dbReference type="Pfam" id="PF09339">
    <property type="entry name" value="HTH_IclR"/>
    <property type="match status" value="1"/>
</dbReference>
<keyword evidence="7" id="KW-1185">Reference proteome</keyword>
<dbReference type="OrthoDB" id="4068713at2"/>
<dbReference type="InterPro" id="IPR050707">
    <property type="entry name" value="HTH_MetabolicPath_Reg"/>
</dbReference>
<feature type="domain" description="HTH iclR-type" evidence="4">
    <location>
        <begin position="2"/>
        <end position="61"/>
    </location>
</feature>
<keyword evidence="3" id="KW-0804">Transcription</keyword>
<evidence type="ECO:0000256" key="1">
    <source>
        <dbReference type="ARBA" id="ARBA00023015"/>
    </source>
</evidence>
<dbReference type="GO" id="GO:0003700">
    <property type="term" value="F:DNA-binding transcription factor activity"/>
    <property type="evidence" value="ECO:0007669"/>
    <property type="project" value="TreeGrafter"/>
</dbReference>
<dbReference type="PANTHER" id="PTHR30136">
    <property type="entry name" value="HELIX-TURN-HELIX TRANSCRIPTIONAL REGULATOR, ICLR FAMILY"/>
    <property type="match status" value="1"/>
</dbReference>
<reference evidence="6 7" key="1">
    <citation type="submission" date="2019-02" db="EMBL/GenBank/DDBJ databases">
        <title>Sequencing the genomes of 1000 actinobacteria strains.</title>
        <authorList>
            <person name="Klenk H.-P."/>
        </authorList>
    </citation>
    <scope>NUCLEOTIDE SEQUENCE [LARGE SCALE GENOMIC DNA]</scope>
    <source>
        <strain evidence="6 7">DSM 44509</strain>
    </source>
</reference>
<dbReference type="RefSeq" id="WP_104528961.1">
    <property type="nucleotide sequence ID" value="NZ_POQT01000020.1"/>
</dbReference>
<dbReference type="EMBL" id="SHKV01000001">
    <property type="protein sequence ID" value="RZU32104.1"/>
    <property type="molecule type" value="Genomic_DNA"/>
</dbReference>
<proteinExistence type="predicted"/>
<dbReference type="InterPro" id="IPR011991">
    <property type="entry name" value="ArsR-like_HTH"/>
</dbReference>
<evidence type="ECO:0000256" key="2">
    <source>
        <dbReference type="ARBA" id="ARBA00023125"/>
    </source>
</evidence>
<dbReference type="AlphaFoldDB" id="A0A4Q7Y6I6"/>
<dbReference type="Gene3D" id="3.30.450.40">
    <property type="match status" value="1"/>
</dbReference>
<gene>
    <name evidence="6" type="ORF">BKA19_1794</name>
</gene>
<dbReference type="PANTHER" id="PTHR30136:SF24">
    <property type="entry name" value="HTH-TYPE TRANSCRIPTIONAL REPRESSOR ALLR"/>
    <property type="match status" value="1"/>
</dbReference>
<dbReference type="Gene3D" id="1.10.10.10">
    <property type="entry name" value="Winged helix-like DNA-binding domain superfamily/Winged helix DNA-binding domain"/>
    <property type="match status" value="1"/>
</dbReference>